<evidence type="ECO:0008006" key="4">
    <source>
        <dbReference type="Google" id="ProtNLM"/>
    </source>
</evidence>
<dbReference type="RefSeq" id="WP_109263880.1">
    <property type="nucleotide sequence ID" value="NZ_QEWP01000005.1"/>
</dbReference>
<proteinExistence type="predicted"/>
<evidence type="ECO:0000313" key="3">
    <source>
        <dbReference type="Proteomes" id="UP000244956"/>
    </source>
</evidence>
<sequence>MMIPDQNIDPLFNDLKDLEISPSDKVWEGIEGLLDKKRKRLVPLYWWVGAAASVLLVIGFFIFNSPDSDLSSGDMAQQKHISPNESATTPKMARQMNDEEIKQEVEIDQDLQKTNNLNVVSDFSGEKTKHTSFTTMTAEGNTSATETFNPKLTGTEDKENHLVVAVEAMKSHAFNFDLWHVASPDTRKLAYRHSDKVELIGNKPDEPVSDVDDSRPSLRFVLGGEYSPTYAFRETSGGGSGNSESGINKAGGGISLAVKLNSRWQIETGVKYAMLGQEVSATSRSDRVYSFADASPSLESSMDITEINLSNSLGAVTPDASPSRMQDAAGFQGSSNELVDLQNSNFAANGNPLLEQNLGYVQVPLTIRYQLLKQSQLNLSLSGGVSTNWLVDNNAYLQMGGDKKRIGQTQGLADMGLSTHAGVAVSLPVFKGIHLRMEPRVDYFLSDVSKEAPGTFRPYSFGVFTGLFYEW</sequence>
<comment type="caution">
    <text evidence="2">The sequence shown here is derived from an EMBL/GenBank/DDBJ whole genome shotgun (WGS) entry which is preliminary data.</text>
</comment>
<reference evidence="2 3" key="1">
    <citation type="submission" date="2018-05" db="EMBL/GenBank/DDBJ databases">
        <title>Marinilabilia rubrum sp. nov., isolated from saltern sediment.</title>
        <authorList>
            <person name="Zhang R."/>
        </authorList>
    </citation>
    <scope>NUCLEOTIDE SEQUENCE [LARGE SCALE GENOMIC DNA]</scope>
    <source>
        <strain evidence="2 3">WTE16</strain>
    </source>
</reference>
<feature type="transmembrane region" description="Helical" evidence="1">
    <location>
        <begin position="44"/>
        <end position="63"/>
    </location>
</feature>
<keyword evidence="3" id="KW-1185">Reference proteome</keyword>
<keyword evidence="1" id="KW-0812">Transmembrane</keyword>
<accession>A0A2U2B9N0</accession>
<dbReference type="EMBL" id="QEWP01000005">
    <property type="protein sequence ID" value="PWD99779.1"/>
    <property type="molecule type" value="Genomic_DNA"/>
</dbReference>
<organism evidence="2 3">
    <name type="scientific">Marinilabilia rubra</name>
    <dbReference type="NCBI Taxonomy" id="2162893"/>
    <lineage>
        <taxon>Bacteria</taxon>
        <taxon>Pseudomonadati</taxon>
        <taxon>Bacteroidota</taxon>
        <taxon>Bacteroidia</taxon>
        <taxon>Marinilabiliales</taxon>
        <taxon>Marinilabiliaceae</taxon>
        <taxon>Marinilabilia</taxon>
    </lineage>
</organism>
<name>A0A2U2B9N0_9BACT</name>
<evidence type="ECO:0000256" key="1">
    <source>
        <dbReference type="SAM" id="Phobius"/>
    </source>
</evidence>
<evidence type="ECO:0000313" key="2">
    <source>
        <dbReference type="EMBL" id="PWD99779.1"/>
    </source>
</evidence>
<gene>
    <name evidence="2" type="ORF">DDZ16_07745</name>
</gene>
<protein>
    <recommendedName>
        <fullName evidence="4">Outer membrane protein beta-barrel domain-containing protein</fullName>
    </recommendedName>
</protein>
<dbReference type="AlphaFoldDB" id="A0A2U2B9N0"/>
<dbReference type="Proteomes" id="UP000244956">
    <property type="component" value="Unassembled WGS sequence"/>
</dbReference>
<keyword evidence="1" id="KW-1133">Transmembrane helix</keyword>
<dbReference type="OrthoDB" id="1113942at2"/>
<keyword evidence="1" id="KW-0472">Membrane</keyword>